<protein>
    <submittedName>
        <fullName evidence="1">Uncharacterized protein</fullName>
    </submittedName>
</protein>
<proteinExistence type="predicted"/>
<sequence>MHREVPPGTFAPDGYRGFFSRFDGGYFTRKVGGIGHFAAVYSQDNVTGFQAGLVRGLPGQNVAHEGAFGLGKSEGLRAVFIQALDGHAHPAARDFPARPQGFDDFFRHVAGDGKADSLAVGDDGGVDADDFARHVDERAAAVAGVDRGVCL</sequence>
<evidence type="ECO:0000313" key="1">
    <source>
        <dbReference type="EMBL" id="MPN42954.1"/>
    </source>
</evidence>
<organism evidence="1">
    <name type="scientific">bioreactor metagenome</name>
    <dbReference type="NCBI Taxonomy" id="1076179"/>
    <lineage>
        <taxon>unclassified sequences</taxon>
        <taxon>metagenomes</taxon>
        <taxon>ecological metagenomes</taxon>
    </lineage>
</organism>
<dbReference type="EMBL" id="VSSQ01101030">
    <property type="protein sequence ID" value="MPN42954.1"/>
    <property type="molecule type" value="Genomic_DNA"/>
</dbReference>
<comment type="caution">
    <text evidence="1">The sequence shown here is derived from an EMBL/GenBank/DDBJ whole genome shotgun (WGS) entry which is preliminary data.</text>
</comment>
<name>A0A645I3G8_9ZZZZ</name>
<reference evidence="1" key="1">
    <citation type="submission" date="2019-08" db="EMBL/GenBank/DDBJ databases">
        <authorList>
            <person name="Kucharzyk K."/>
            <person name="Murdoch R.W."/>
            <person name="Higgins S."/>
            <person name="Loffler F."/>
        </authorList>
    </citation>
    <scope>NUCLEOTIDE SEQUENCE</scope>
</reference>
<accession>A0A645I3G8</accession>
<gene>
    <name evidence="1" type="ORF">SDC9_190512</name>
</gene>
<dbReference type="AlphaFoldDB" id="A0A645I3G8"/>